<evidence type="ECO:0000313" key="2">
    <source>
        <dbReference type="Proteomes" id="UP001164539"/>
    </source>
</evidence>
<proteinExistence type="predicted"/>
<name>A0ACC1YCN7_MELAZ</name>
<keyword evidence="2" id="KW-1185">Reference proteome</keyword>
<keyword evidence="1" id="KW-0472">Membrane</keyword>
<protein>
    <submittedName>
        <fullName evidence="1">Transmembrane protein</fullName>
    </submittedName>
</protein>
<evidence type="ECO:0000313" key="1">
    <source>
        <dbReference type="EMBL" id="KAJ4721107.1"/>
    </source>
</evidence>
<dbReference type="EMBL" id="CM051397">
    <property type="protein sequence ID" value="KAJ4721107.1"/>
    <property type="molecule type" value="Genomic_DNA"/>
</dbReference>
<dbReference type="Proteomes" id="UP001164539">
    <property type="component" value="Chromosome 4"/>
</dbReference>
<reference evidence="1 2" key="1">
    <citation type="journal article" date="2023" name="Science">
        <title>Complex scaffold remodeling in plant triterpene biosynthesis.</title>
        <authorList>
            <person name="De La Pena R."/>
            <person name="Hodgson H."/>
            <person name="Liu J.C."/>
            <person name="Stephenson M.J."/>
            <person name="Martin A.C."/>
            <person name="Owen C."/>
            <person name="Harkess A."/>
            <person name="Leebens-Mack J."/>
            <person name="Jimenez L.E."/>
            <person name="Osbourn A."/>
            <person name="Sattely E.S."/>
        </authorList>
    </citation>
    <scope>NUCLEOTIDE SEQUENCE [LARGE SCALE GENOMIC DNA]</scope>
    <source>
        <strain evidence="2">cv. JPN11</strain>
        <tissue evidence="1">Leaf</tissue>
    </source>
</reference>
<accession>A0ACC1YCN7</accession>
<gene>
    <name evidence="1" type="ORF">OWV82_008830</name>
</gene>
<keyword evidence="1" id="KW-0812">Transmembrane</keyword>
<sequence>MGAQAQLLVRAPIQFSSYSLNPNNVNNYTKFSINDIRCCSTRSRPRWDSNARPRATGRYRFDPKDDEFFTDGNDFSGKRRSWWSDYDYDDDDDWEFDEEDESLISKIFSVFGWMLPAIGISLLLGTGPNALLMALVPLGQSVLTLAFDKVWGRTSNSPKFRPRKRKRKPFARASSKPFASASTNTRTSQSKQESEAGKSRRSYQSWVVADGGLYEHRDKNGPRFGGWDELDKKVGNHKAPERSPGQMKNELPKQQKKVTKLSRTGRTRETPLMLRLLIAVFPFLGLWARLLF</sequence>
<organism evidence="1 2">
    <name type="scientific">Melia azedarach</name>
    <name type="common">Chinaberry tree</name>
    <dbReference type="NCBI Taxonomy" id="155640"/>
    <lineage>
        <taxon>Eukaryota</taxon>
        <taxon>Viridiplantae</taxon>
        <taxon>Streptophyta</taxon>
        <taxon>Embryophyta</taxon>
        <taxon>Tracheophyta</taxon>
        <taxon>Spermatophyta</taxon>
        <taxon>Magnoliopsida</taxon>
        <taxon>eudicotyledons</taxon>
        <taxon>Gunneridae</taxon>
        <taxon>Pentapetalae</taxon>
        <taxon>rosids</taxon>
        <taxon>malvids</taxon>
        <taxon>Sapindales</taxon>
        <taxon>Meliaceae</taxon>
        <taxon>Melia</taxon>
    </lineage>
</organism>
<comment type="caution">
    <text evidence="1">The sequence shown here is derived from an EMBL/GenBank/DDBJ whole genome shotgun (WGS) entry which is preliminary data.</text>
</comment>